<dbReference type="PIRSF" id="PIRSF018357">
    <property type="entry name" value="Trans_reg_ArsR_prd"/>
    <property type="match status" value="1"/>
</dbReference>
<dbReference type="Pfam" id="PF01022">
    <property type="entry name" value="HTH_5"/>
    <property type="match status" value="1"/>
</dbReference>
<feature type="coiled-coil region" evidence="1">
    <location>
        <begin position="11"/>
        <end position="45"/>
    </location>
</feature>
<dbReference type="STRING" id="55758.MBFIL_02300"/>
<dbReference type="InterPro" id="IPR016723">
    <property type="entry name" value="Tscrpt_reg_ArsR_prd"/>
</dbReference>
<accession>A0A166CWS2</accession>
<sequence>MKSIGKNSYNKHEDNEELSKINEKLNFMENEIHSINNNVKKIAENVNQSYLDSIESNLKNEFIRSINGYMLEKTDEVLDQRMVKDCDMKKQCKTVFKKYLNKHTQNLSPDNLTDEKIRCSKEELEDLRKVSINDKCDVCFDEVSGIFDHQIELINSLRIYENHNKENKKEISSLDEIAIVNNILDPISNKQRLQILKFIALEPKTFTTISNFTGLRGGSLLFHLKKLQNANLIFQKEDHGEYILTTKGFDIINILLNL</sequence>
<protein>
    <recommendedName>
        <fullName evidence="2">HTH arsR-type domain-containing protein</fullName>
    </recommendedName>
</protein>
<comment type="caution">
    <text evidence="3">The sequence shown here is derived from an EMBL/GenBank/DDBJ whole genome shotgun (WGS) entry which is preliminary data.</text>
</comment>
<gene>
    <name evidence="3" type="ORF">MBFIL_02300</name>
</gene>
<dbReference type="Gene3D" id="1.10.10.10">
    <property type="entry name" value="Winged helix-like DNA-binding domain superfamily/Winged helix DNA-binding domain"/>
    <property type="match status" value="1"/>
</dbReference>
<dbReference type="EMBL" id="LWMT01000029">
    <property type="protein sequence ID" value="KZX17317.1"/>
    <property type="molecule type" value="Genomic_DNA"/>
</dbReference>
<dbReference type="RefSeq" id="WP_169805485.1">
    <property type="nucleotide sequence ID" value="NZ_LWMT01000029.1"/>
</dbReference>
<dbReference type="InterPro" id="IPR036388">
    <property type="entry name" value="WH-like_DNA-bd_sf"/>
</dbReference>
<dbReference type="OrthoDB" id="114909at2157"/>
<evidence type="ECO:0000313" key="4">
    <source>
        <dbReference type="Proteomes" id="UP000077066"/>
    </source>
</evidence>
<dbReference type="SUPFAM" id="SSF46785">
    <property type="entry name" value="Winged helix' DNA-binding domain"/>
    <property type="match status" value="1"/>
</dbReference>
<dbReference type="CDD" id="cd00090">
    <property type="entry name" value="HTH_ARSR"/>
    <property type="match status" value="1"/>
</dbReference>
<dbReference type="InterPro" id="IPR036390">
    <property type="entry name" value="WH_DNA-bd_sf"/>
</dbReference>
<dbReference type="InterPro" id="IPR001845">
    <property type="entry name" value="HTH_ArsR_DNA-bd_dom"/>
</dbReference>
<dbReference type="PATRIC" id="fig|55758.3.peg.255"/>
<evidence type="ECO:0000313" key="3">
    <source>
        <dbReference type="EMBL" id="KZX17317.1"/>
    </source>
</evidence>
<feature type="domain" description="HTH arsR-type" evidence="2">
    <location>
        <begin position="190"/>
        <end position="233"/>
    </location>
</feature>
<dbReference type="InterPro" id="IPR011991">
    <property type="entry name" value="ArsR-like_HTH"/>
</dbReference>
<dbReference type="AlphaFoldDB" id="A0A166CWS2"/>
<name>A0A166CWS2_9EURY</name>
<reference evidence="3 4" key="1">
    <citation type="submission" date="2016-04" db="EMBL/GenBank/DDBJ databases">
        <title>Genome sequence of Methanobrevibacter filiformis DSM 11501.</title>
        <authorList>
            <person name="Poehlein A."/>
            <person name="Seedorf H."/>
            <person name="Daniel R."/>
        </authorList>
    </citation>
    <scope>NUCLEOTIDE SEQUENCE [LARGE SCALE GENOMIC DNA]</scope>
    <source>
        <strain evidence="3 4">DSM 11501</strain>
    </source>
</reference>
<evidence type="ECO:0000259" key="2">
    <source>
        <dbReference type="Pfam" id="PF01022"/>
    </source>
</evidence>
<dbReference type="GO" id="GO:0003700">
    <property type="term" value="F:DNA-binding transcription factor activity"/>
    <property type="evidence" value="ECO:0007669"/>
    <property type="project" value="InterPro"/>
</dbReference>
<evidence type="ECO:0000256" key="1">
    <source>
        <dbReference type="SAM" id="Coils"/>
    </source>
</evidence>
<dbReference type="Proteomes" id="UP000077066">
    <property type="component" value="Unassembled WGS sequence"/>
</dbReference>
<proteinExistence type="predicted"/>
<keyword evidence="1" id="KW-0175">Coiled coil</keyword>
<keyword evidence="4" id="KW-1185">Reference proteome</keyword>
<organism evidence="3 4">
    <name type="scientific">Methanobrevibacter filiformis</name>
    <dbReference type="NCBI Taxonomy" id="55758"/>
    <lineage>
        <taxon>Archaea</taxon>
        <taxon>Methanobacteriati</taxon>
        <taxon>Methanobacteriota</taxon>
        <taxon>Methanomada group</taxon>
        <taxon>Methanobacteria</taxon>
        <taxon>Methanobacteriales</taxon>
        <taxon>Methanobacteriaceae</taxon>
        <taxon>Methanobrevibacter</taxon>
    </lineage>
</organism>